<dbReference type="EMBL" id="LZPO01101761">
    <property type="protein sequence ID" value="OBS63401.1"/>
    <property type="molecule type" value="Genomic_DNA"/>
</dbReference>
<dbReference type="SUPFAM" id="SSF53474">
    <property type="entry name" value="alpha/beta-Hydrolases"/>
    <property type="match status" value="1"/>
</dbReference>
<evidence type="ECO:0000259" key="2">
    <source>
        <dbReference type="Pfam" id="PF00135"/>
    </source>
</evidence>
<sequence>TVANMSGCETTDSEALVRCLRGKSEAEILVINKVFKTIPAVVDGVFLPRHPQELLASVDFHPVPSIIGFNNDEYGFIVPMAMGSAQTIKEITRENLQAVLKNTAAQM</sequence>
<proteinExistence type="inferred from homology"/>
<reference evidence="3 4" key="1">
    <citation type="submission" date="2016-06" db="EMBL/GenBank/DDBJ databases">
        <title>The Draft Genome Sequence and Annotation of the Desert Woodrat Neotoma lepida.</title>
        <authorList>
            <person name="Campbell M."/>
            <person name="Oakeson K.F."/>
            <person name="Yandell M."/>
            <person name="Halpert J.R."/>
            <person name="Dearing D."/>
        </authorList>
    </citation>
    <scope>NUCLEOTIDE SEQUENCE [LARGE SCALE GENOMIC DNA]</scope>
    <source>
        <strain evidence="3">417</strain>
        <tissue evidence="3">Liver</tissue>
    </source>
</reference>
<comment type="similarity">
    <text evidence="1">Belongs to the type-B carboxylesterase/lipase family.</text>
</comment>
<keyword evidence="4" id="KW-1185">Reference proteome</keyword>
<evidence type="ECO:0000313" key="4">
    <source>
        <dbReference type="Proteomes" id="UP000092124"/>
    </source>
</evidence>
<feature type="domain" description="Carboxylesterase type B" evidence="2">
    <location>
        <begin position="2"/>
        <end position="105"/>
    </location>
</feature>
<evidence type="ECO:0000313" key="3">
    <source>
        <dbReference type="EMBL" id="OBS63401.1"/>
    </source>
</evidence>
<dbReference type="InterPro" id="IPR029058">
    <property type="entry name" value="AB_hydrolase_fold"/>
</dbReference>
<comment type="caution">
    <text evidence="3">The sequence shown here is derived from an EMBL/GenBank/DDBJ whole genome shotgun (WGS) entry which is preliminary data.</text>
</comment>
<dbReference type="PANTHER" id="PTHR11559">
    <property type="entry name" value="CARBOXYLESTERASE"/>
    <property type="match status" value="1"/>
</dbReference>
<accession>A0A1A6GAZ0</accession>
<dbReference type="STRING" id="56216.A0A1A6GAZ0"/>
<organism evidence="3 4">
    <name type="scientific">Neotoma lepida</name>
    <name type="common">Desert woodrat</name>
    <dbReference type="NCBI Taxonomy" id="56216"/>
    <lineage>
        <taxon>Eukaryota</taxon>
        <taxon>Metazoa</taxon>
        <taxon>Chordata</taxon>
        <taxon>Craniata</taxon>
        <taxon>Vertebrata</taxon>
        <taxon>Euteleostomi</taxon>
        <taxon>Mammalia</taxon>
        <taxon>Eutheria</taxon>
        <taxon>Euarchontoglires</taxon>
        <taxon>Glires</taxon>
        <taxon>Rodentia</taxon>
        <taxon>Myomorpha</taxon>
        <taxon>Muroidea</taxon>
        <taxon>Cricetidae</taxon>
        <taxon>Neotominae</taxon>
        <taxon>Neotoma</taxon>
    </lineage>
</organism>
<protein>
    <recommendedName>
        <fullName evidence="2">Carboxylesterase type B domain-containing protein</fullName>
    </recommendedName>
</protein>
<dbReference type="InterPro" id="IPR050309">
    <property type="entry name" value="Type-B_Carboxylest/Lipase"/>
</dbReference>
<dbReference type="Pfam" id="PF00135">
    <property type="entry name" value="COesterase"/>
    <property type="match status" value="1"/>
</dbReference>
<dbReference type="InterPro" id="IPR002018">
    <property type="entry name" value="CarbesteraseB"/>
</dbReference>
<dbReference type="Proteomes" id="UP000092124">
    <property type="component" value="Unassembled WGS sequence"/>
</dbReference>
<feature type="non-terminal residue" evidence="3">
    <location>
        <position position="107"/>
    </location>
</feature>
<gene>
    <name evidence="3" type="ORF">A6R68_08060</name>
</gene>
<dbReference type="OrthoDB" id="3200163at2759"/>
<evidence type="ECO:0000256" key="1">
    <source>
        <dbReference type="ARBA" id="ARBA00005964"/>
    </source>
</evidence>
<dbReference type="Gene3D" id="3.40.50.1820">
    <property type="entry name" value="alpha/beta hydrolase"/>
    <property type="match status" value="1"/>
</dbReference>
<feature type="non-terminal residue" evidence="3">
    <location>
        <position position="1"/>
    </location>
</feature>
<dbReference type="AlphaFoldDB" id="A0A1A6GAZ0"/>
<name>A0A1A6GAZ0_NEOLE</name>